<keyword evidence="2" id="KW-1185">Reference proteome</keyword>
<protein>
    <submittedName>
        <fullName evidence="1">Uncharacterized protein</fullName>
    </submittedName>
</protein>
<name>A0ACC2IQE4_9PLEO</name>
<comment type="caution">
    <text evidence="1">The sequence shown here is derived from an EMBL/GenBank/DDBJ whole genome shotgun (WGS) entry which is preliminary data.</text>
</comment>
<gene>
    <name evidence="1" type="ORF">OPT61_g1426</name>
</gene>
<reference evidence="1" key="1">
    <citation type="submission" date="2022-11" db="EMBL/GenBank/DDBJ databases">
        <title>Genome Sequence of Boeremia exigua.</title>
        <authorList>
            <person name="Buettner E."/>
        </authorList>
    </citation>
    <scope>NUCLEOTIDE SEQUENCE</scope>
    <source>
        <strain evidence="1">CU02</strain>
    </source>
</reference>
<proteinExistence type="predicted"/>
<evidence type="ECO:0000313" key="2">
    <source>
        <dbReference type="Proteomes" id="UP001153331"/>
    </source>
</evidence>
<dbReference type="EMBL" id="JAPHNI010000056">
    <property type="protein sequence ID" value="KAJ8117356.1"/>
    <property type="molecule type" value="Genomic_DNA"/>
</dbReference>
<accession>A0ACC2IQE4</accession>
<dbReference type="Proteomes" id="UP001153331">
    <property type="component" value="Unassembled WGS sequence"/>
</dbReference>
<sequence length="572" mass="62730">MLHKVDRCRVQYEHVEQSQKREFCEGRVAFNMAIELHMPRAKTPANDVPARGCDQTHNKATTTWLRRVDRRGRKIAFRLSIHTNVQALKHPTLSRETFPTSTMASYLQKILPKSKQNDPAKFRETVVHNAPKTEEAPKPTGPVPSPPPAPVISEPADEAGAEPVLDEEDEKFLERLAAIASEPEGTPPPLPGRPAVVIDGTGQQKVGKDAQEALMDGADKIALPNSPPEKKAFASYFALPKFAKKTEKTEKEKDAATKDKKGKAKVTEAERNELADNLLLAAEKSRSAEQTEVEKETQDLTKILEDLNMSAVNNRVFSFSKESEELLQKFILVLKDIVNGAPTAYNDLEKLFTDYDNQLKKMYGGLPPFLQNFVKSLPAKMTATLGPELLAANAEKPGFDAKQRAGGEGSKSKKSKIPGVPKIPSLKRLVSAQGAVATALRSIVNFLKFRFPALATGTNLIMSLAVMILLFVFWYCHKRGREVRLEKERLAAETASAEASGTSSAVASDDDSVFGEKKRQKTKVTSAPIPKVEGEPTEPTIIKDNKEDGKATVADLPDVSQLPEPGKAPEAK</sequence>
<evidence type="ECO:0000313" key="1">
    <source>
        <dbReference type="EMBL" id="KAJ8117356.1"/>
    </source>
</evidence>
<organism evidence="1 2">
    <name type="scientific">Boeremia exigua</name>
    <dbReference type="NCBI Taxonomy" id="749465"/>
    <lineage>
        <taxon>Eukaryota</taxon>
        <taxon>Fungi</taxon>
        <taxon>Dikarya</taxon>
        <taxon>Ascomycota</taxon>
        <taxon>Pezizomycotina</taxon>
        <taxon>Dothideomycetes</taxon>
        <taxon>Pleosporomycetidae</taxon>
        <taxon>Pleosporales</taxon>
        <taxon>Pleosporineae</taxon>
        <taxon>Didymellaceae</taxon>
        <taxon>Boeremia</taxon>
    </lineage>
</organism>